<evidence type="ECO:0000313" key="2">
    <source>
        <dbReference type="Proteomes" id="UP001589698"/>
    </source>
</evidence>
<organism evidence="1 2">
    <name type="scientific">Nocardioides zeicaulis</name>
    <dbReference type="NCBI Taxonomy" id="1776857"/>
    <lineage>
        <taxon>Bacteria</taxon>
        <taxon>Bacillati</taxon>
        <taxon>Actinomycetota</taxon>
        <taxon>Actinomycetes</taxon>
        <taxon>Propionibacteriales</taxon>
        <taxon>Nocardioidaceae</taxon>
        <taxon>Nocardioides</taxon>
    </lineage>
</organism>
<dbReference type="EMBL" id="JBHLXH010000001">
    <property type="protein sequence ID" value="MFC0222434.1"/>
    <property type="molecule type" value="Genomic_DNA"/>
</dbReference>
<name>A0ABV6E0R1_9ACTN</name>
<gene>
    <name evidence="1" type="ORF">ACFFJG_08075</name>
</gene>
<sequence>MGDGLIKSGSNLLEQLNRAFGQVRAEYQSDDELYRQFSAPLYFNQLLGISPSFLVGGRGTGKTTTLRSMSFGGQARVVGSDDPRKWDVVGAYWKVEPNVVTVFRGKGVSEETWSAVFSQYLNLKLSSMVVDYAIAVDAHAQRTNLDDHQLLLFTRSLHMEPSTDLTQLSQALDLALVDVETKINGNISGLATLPVSLPGRPLDYLFKAIGGLAVDRSRPFMFCLDEYETLEIYQKKILNTLIKQVGKAPYTFKIGVRNRLSIVTDTLIDAQPIQDPADFTTVDIISDLKGESFEKFASTVIGQRFDLIGRGEVDPAIILPALTLELEADLLGAGRVRDELLSKMTSDSTVGEAEVEFLRNLSNLQACMVSKWADSHHEPPSIVLRFAMTNPKEWNGRMVNYGYAMLFSLREKRIGERKYYAGWKQYCQLADGNIRYLIRLVYEALRMHALEGGGLDSQVSVQHQTRAAARVGETTIRDLQGWSRHGAALTRLALGLGSIFGTLAREAPLATPEVNQFRVTYARGRVEDADVDQLLNEAVGQGILLSFEGDKNARGSVVTREPDYQLHPVLSPYFVYSSRRKRRMHLRAEQILALTQRESANSTARGILSTRIGGSDAESIQLSLLEQP</sequence>
<dbReference type="InterPro" id="IPR056955">
    <property type="entry name" value="ORC-CDC6-like"/>
</dbReference>
<accession>A0ABV6E0R1</accession>
<evidence type="ECO:0000313" key="1">
    <source>
        <dbReference type="EMBL" id="MFC0222434.1"/>
    </source>
</evidence>
<protein>
    <recommendedName>
        <fullName evidence="3">ATP-binding protein</fullName>
    </recommendedName>
</protein>
<keyword evidence="2" id="KW-1185">Reference proteome</keyword>
<comment type="caution">
    <text evidence="1">The sequence shown here is derived from an EMBL/GenBank/DDBJ whole genome shotgun (WGS) entry which is preliminary data.</text>
</comment>
<reference evidence="1 2" key="1">
    <citation type="submission" date="2024-09" db="EMBL/GenBank/DDBJ databases">
        <authorList>
            <person name="Sun Q."/>
            <person name="Mori K."/>
        </authorList>
    </citation>
    <scope>NUCLEOTIDE SEQUENCE [LARGE SCALE GENOMIC DNA]</scope>
    <source>
        <strain evidence="1 2">CCM 8654</strain>
    </source>
</reference>
<dbReference type="Proteomes" id="UP001589698">
    <property type="component" value="Unassembled WGS sequence"/>
</dbReference>
<dbReference type="Pfam" id="PF24389">
    <property type="entry name" value="ORC-CDC6-like"/>
    <property type="match status" value="1"/>
</dbReference>
<proteinExistence type="predicted"/>
<dbReference type="RefSeq" id="WP_378518086.1">
    <property type="nucleotide sequence ID" value="NZ_CBCSDI010000019.1"/>
</dbReference>
<evidence type="ECO:0008006" key="3">
    <source>
        <dbReference type="Google" id="ProtNLM"/>
    </source>
</evidence>